<proteinExistence type="predicted"/>
<organism evidence="1 2">
    <name type="scientific">Sporolactobacillus inulinus CASD</name>
    <dbReference type="NCBI Taxonomy" id="1069536"/>
    <lineage>
        <taxon>Bacteria</taxon>
        <taxon>Bacillati</taxon>
        <taxon>Bacillota</taxon>
        <taxon>Bacilli</taxon>
        <taxon>Bacillales</taxon>
        <taxon>Sporolactobacillaceae</taxon>
        <taxon>Sporolactobacillus</taxon>
    </lineage>
</organism>
<dbReference type="STRING" id="1069536.SINU_11310"/>
<comment type="caution">
    <text evidence="1">The sequence shown here is derived from an EMBL/GenBank/DDBJ whole genome shotgun (WGS) entry which is preliminary data.</text>
</comment>
<keyword evidence="2" id="KW-1185">Reference proteome</keyword>
<evidence type="ECO:0000313" key="1">
    <source>
        <dbReference type="EMBL" id="KLI01869.1"/>
    </source>
</evidence>
<name>A0A0U1QM44_9BACL</name>
<dbReference type="RefSeq" id="WP_010026554.1">
    <property type="nucleotide sequence ID" value="NZ_AFVQ02000157.1"/>
</dbReference>
<dbReference type="AlphaFoldDB" id="A0A0U1QM44"/>
<evidence type="ECO:0008006" key="3">
    <source>
        <dbReference type="Google" id="ProtNLM"/>
    </source>
</evidence>
<dbReference type="EMBL" id="AFVQ02000157">
    <property type="protein sequence ID" value="KLI01869.1"/>
    <property type="molecule type" value="Genomic_DNA"/>
</dbReference>
<evidence type="ECO:0000313" key="2">
    <source>
        <dbReference type="Proteomes" id="UP000035553"/>
    </source>
</evidence>
<reference evidence="1 2" key="1">
    <citation type="journal article" date="2011" name="J. Bacteriol.">
        <title>Draft genome sequence of Sporolactobacillus inulinus strain CASD, an efficient D-lactic acid-producing bacterium with high-concentration lactate tolerance capability.</title>
        <authorList>
            <person name="Yu B."/>
            <person name="Su F."/>
            <person name="Wang L."/>
            <person name="Xu K."/>
            <person name="Zhao B."/>
            <person name="Xu P."/>
        </authorList>
    </citation>
    <scope>NUCLEOTIDE SEQUENCE [LARGE SCALE GENOMIC DNA]</scope>
    <source>
        <strain evidence="1 2">CASD</strain>
    </source>
</reference>
<dbReference type="OrthoDB" id="2351076at2"/>
<sequence>MNFQPYAISQSQMIGAYAPEQILRGKVLELLPDRTAIVRLGAKQIVAKVAAVEPPLEMGKEYLFQLLQKTNEVRAKLVAHAPSASVTEYIHNAADSVAQALDLKNDALTRKIVQFFLEHNMPVSREPIQNASALLSMSRNLASDLQAIRWLQQKQLPLSESFFKAAQALSGPDPIQTQLNQLMQRIEQTHSEHPSIQKLKATLHSFIDFFPEQASARLLHQIGAEKSGALLREYLSAHIDTVHSNDLRSSVAAFIDGANDPQALAALLSKTGLRQSPQQFSENFFTFVTEHSEIKPQLHTGEGENLFFTMLKKLGFDYEFRIGQQQEEQTKGSGLALDTLKGHLIAVSQNQTIPQSVRETAQMIVQKITGQQLQLAAADPFVAQFSLQIPVPHNQSLTDVSVYLESKRDRKGKLDPDSCTIALLLDLAHLKETLITLHSQNRSLSINIQNDHMDVRPFLKAREPALSERLAAMGYRLLSLSQSAQVDEQLKKRVTEPLTQTTYRMDVKI</sequence>
<gene>
    <name evidence="1" type="ORF">SINU_11310</name>
</gene>
<protein>
    <recommendedName>
        <fullName evidence="3">Flagellar hook-length control protein-like C-terminal domain-containing protein</fullName>
    </recommendedName>
</protein>
<accession>A0A0U1QM44</accession>
<dbReference type="Proteomes" id="UP000035553">
    <property type="component" value="Unassembled WGS sequence"/>
</dbReference>